<sequence length="578" mass="62139">MTERMTGAQALVRALEHVGVDTVFGIPGGAILPAYDPLYDSTKVRHVLVRHEQGAGHAAEGYAQATGKVGVCMATSGPGATNLVTPIADAYMDSVPIVAITGQVTSSLIGTDAFQEADISGITMPITKHSFLVTDAADIPRTIAEAFHIASTGRPGPVLVDISKDALQADTAFVWPPVMQLPGYRPVTRPHSKQIREAAKLIVESKRPVLYVGGGVHKSGASGELLRLAELTGIPVVTTLMARGTFPDSHPQHMGMPGMHGSVSAVGALQQSDLIIGLGVRFDDRVTGQLASFAPHAKIVHADIDPAEISKNRHADVPIVGDCREVIAEMINAVEAEPRKGDYTEWWKTLNGYKETYPLGYEEFADGSLAPQYVMERLSAIAGPDTYFVAGVGQHQMWAAQFIDYENPGTFINSGGLGTMGFAVPAAMGAKMGRPDATVWAIDGDGCFQMTNQELATCAIEGVPVKIAIINNGNLGMVRQWQTLFYDQRYSNTNLQASLRIPDFVKLAEAYGCVGLRCERPEDVDTVIKEAMEINDRPVVVDFVVHQDAMVWPMVAAGTSNDDIKIARDMAPKWESEE</sequence>
<feature type="domain" description="Thiamine pyrophosphate enzyme N-terminal TPP-binding" evidence="15">
    <location>
        <begin position="5"/>
        <end position="120"/>
    </location>
</feature>
<keyword evidence="7 12" id="KW-0479">Metal-binding</keyword>
<reference evidence="16 17" key="1">
    <citation type="submission" date="2020-10" db="EMBL/GenBank/DDBJ databases">
        <title>Sequencing the genomes of 1000 actinobacteria strains.</title>
        <authorList>
            <person name="Klenk H.-P."/>
        </authorList>
    </citation>
    <scope>NUCLEOTIDE SEQUENCE [LARGE SCALE GENOMIC DNA]</scope>
    <source>
        <strain evidence="16 17">DSM 43748</strain>
    </source>
</reference>
<protein>
    <recommendedName>
        <fullName evidence="4 12">Acetolactate synthase</fullName>
        <ecNumber evidence="4 12">2.2.1.6</ecNumber>
    </recommendedName>
</protein>
<dbReference type="InterPro" id="IPR029035">
    <property type="entry name" value="DHS-like_NAD/FAD-binding_dom"/>
</dbReference>
<dbReference type="NCBIfam" id="TIGR00118">
    <property type="entry name" value="acolac_lg"/>
    <property type="match status" value="1"/>
</dbReference>
<dbReference type="NCBIfam" id="NF005860">
    <property type="entry name" value="PRK07789.1"/>
    <property type="match status" value="1"/>
</dbReference>
<dbReference type="EMBL" id="JADBEF010000001">
    <property type="protein sequence ID" value="MBE1562992.1"/>
    <property type="molecule type" value="Genomic_DNA"/>
</dbReference>
<feature type="domain" description="Thiamine pyrophosphate enzyme central" evidence="13">
    <location>
        <begin position="195"/>
        <end position="329"/>
    </location>
</feature>
<dbReference type="InterPro" id="IPR012000">
    <property type="entry name" value="Thiamin_PyroP_enz_cen_dom"/>
</dbReference>
<evidence type="ECO:0000259" key="15">
    <source>
        <dbReference type="Pfam" id="PF02776"/>
    </source>
</evidence>
<comment type="pathway">
    <text evidence="2 12">Amino-acid biosynthesis; L-valine biosynthesis; L-valine from pyruvate: step 1/4.</text>
</comment>
<evidence type="ECO:0000259" key="14">
    <source>
        <dbReference type="Pfam" id="PF02775"/>
    </source>
</evidence>
<dbReference type="InterPro" id="IPR000399">
    <property type="entry name" value="TPP-bd_CS"/>
</dbReference>
<evidence type="ECO:0000256" key="5">
    <source>
        <dbReference type="ARBA" id="ARBA00022605"/>
    </source>
</evidence>
<evidence type="ECO:0000256" key="3">
    <source>
        <dbReference type="ARBA" id="ARBA00007812"/>
    </source>
</evidence>
<evidence type="ECO:0000256" key="2">
    <source>
        <dbReference type="ARBA" id="ARBA00005025"/>
    </source>
</evidence>
<evidence type="ECO:0000256" key="6">
    <source>
        <dbReference type="ARBA" id="ARBA00022679"/>
    </source>
</evidence>
<dbReference type="Gene3D" id="3.40.50.970">
    <property type="match status" value="2"/>
</dbReference>
<comment type="caution">
    <text evidence="16">The sequence shown here is derived from an EMBL/GenBank/DDBJ whole genome shotgun (WGS) entry which is preliminary data.</text>
</comment>
<evidence type="ECO:0000256" key="12">
    <source>
        <dbReference type="RuleBase" id="RU003591"/>
    </source>
</evidence>
<comment type="cofactor">
    <cofactor evidence="12">
        <name>thiamine diphosphate</name>
        <dbReference type="ChEBI" id="CHEBI:58937"/>
    </cofactor>
    <text evidence="12">Binds 1 thiamine pyrophosphate per subunit.</text>
</comment>
<evidence type="ECO:0000256" key="11">
    <source>
        <dbReference type="ARBA" id="ARBA00048670"/>
    </source>
</evidence>
<dbReference type="Pfam" id="PF02775">
    <property type="entry name" value="TPP_enzyme_C"/>
    <property type="match status" value="1"/>
</dbReference>
<dbReference type="PROSITE" id="PS00187">
    <property type="entry name" value="TPP_ENZYMES"/>
    <property type="match status" value="1"/>
</dbReference>
<comment type="pathway">
    <text evidence="1 12">Amino-acid biosynthesis; L-isoleucine biosynthesis; L-isoleucine from 2-oxobutanoate: step 1/4.</text>
</comment>
<dbReference type="InterPro" id="IPR012846">
    <property type="entry name" value="Acetolactate_synth_lsu"/>
</dbReference>
<dbReference type="SUPFAM" id="SSF52467">
    <property type="entry name" value="DHS-like NAD/FAD-binding domain"/>
    <property type="match status" value="1"/>
</dbReference>
<keyword evidence="17" id="KW-1185">Reference proteome</keyword>
<dbReference type="InterPro" id="IPR011766">
    <property type="entry name" value="TPP_enzyme_TPP-bd"/>
</dbReference>
<dbReference type="InterPro" id="IPR039368">
    <property type="entry name" value="AHAS_TPP"/>
</dbReference>
<evidence type="ECO:0000256" key="8">
    <source>
        <dbReference type="ARBA" id="ARBA00022842"/>
    </source>
</evidence>
<keyword evidence="9 12" id="KW-0786">Thiamine pyrophosphate</keyword>
<dbReference type="Pfam" id="PF00205">
    <property type="entry name" value="TPP_enzyme_M"/>
    <property type="match status" value="1"/>
</dbReference>
<dbReference type="GO" id="GO:0003984">
    <property type="term" value="F:acetolactate synthase activity"/>
    <property type="evidence" value="ECO:0007669"/>
    <property type="project" value="UniProtKB-EC"/>
</dbReference>
<evidence type="ECO:0000313" key="16">
    <source>
        <dbReference type="EMBL" id="MBE1562992.1"/>
    </source>
</evidence>
<keyword evidence="10 12" id="KW-0100">Branched-chain amino acid biosynthesis</keyword>
<evidence type="ECO:0000256" key="10">
    <source>
        <dbReference type="ARBA" id="ARBA00023304"/>
    </source>
</evidence>
<keyword evidence="8 12" id="KW-0460">Magnesium</keyword>
<evidence type="ECO:0000256" key="4">
    <source>
        <dbReference type="ARBA" id="ARBA00013145"/>
    </source>
</evidence>
<organism evidence="16 17">
    <name type="scientific">Nonomuraea africana</name>
    <dbReference type="NCBI Taxonomy" id="46171"/>
    <lineage>
        <taxon>Bacteria</taxon>
        <taxon>Bacillati</taxon>
        <taxon>Actinomycetota</taxon>
        <taxon>Actinomycetes</taxon>
        <taxon>Streptosporangiales</taxon>
        <taxon>Streptosporangiaceae</taxon>
        <taxon>Nonomuraea</taxon>
    </lineage>
</organism>
<gene>
    <name evidence="16" type="ORF">H4W81_005771</name>
</gene>
<name>A0ABR9KN90_9ACTN</name>
<dbReference type="PANTHER" id="PTHR18968">
    <property type="entry name" value="THIAMINE PYROPHOSPHATE ENZYMES"/>
    <property type="match status" value="1"/>
</dbReference>
<comment type="catalytic activity">
    <reaction evidence="11 12">
        <text>2 pyruvate + H(+) = (2S)-2-acetolactate + CO2</text>
        <dbReference type="Rhea" id="RHEA:25249"/>
        <dbReference type="ChEBI" id="CHEBI:15361"/>
        <dbReference type="ChEBI" id="CHEBI:15378"/>
        <dbReference type="ChEBI" id="CHEBI:16526"/>
        <dbReference type="ChEBI" id="CHEBI:58476"/>
        <dbReference type="EC" id="2.2.1.6"/>
    </reaction>
</comment>
<feature type="domain" description="Thiamine pyrophosphate enzyme TPP-binding" evidence="14">
    <location>
        <begin position="391"/>
        <end position="543"/>
    </location>
</feature>
<dbReference type="Proteomes" id="UP000661607">
    <property type="component" value="Unassembled WGS sequence"/>
</dbReference>
<evidence type="ECO:0000259" key="13">
    <source>
        <dbReference type="Pfam" id="PF00205"/>
    </source>
</evidence>
<dbReference type="CDD" id="cd02015">
    <property type="entry name" value="TPP_AHAS"/>
    <property type="match status" value="1"/>
</dbReference>
<dbReference type="InterPro" id="IPR045229">
    <property type="entry name" value="TPP_enz"/>
</dbReference>
<dbReference type="InterPro" id="IPR029061">
    <property type="entry name" value="THDP-binding"/>
</dbReference>
<proteinExistence type="inferred from homology"/>
<keyword evidence="5 12" id="KW-0028">Amino-acid biosynthesis</keyword>
<dbReference type="EC" id="2.2.1.6" evidence="4 12"/>
<dbReference type="PANTHER" id="PTHR18968:SF13">
    <property type="entry name" value="ACETOLACTATE SYNTHASE CATALYTIC SUBUNIT, MITOCHONDRIAL"/>
    <property type="match status" value="1"/>
</dbReference>
<dbReference type="Gene3D" id="3.40.50.1220">
    <property type="entry name" value="TPP-binding domain"/>
    <property type="match status" value="1"/>
</dbReference>
<dbReference type="SUPFAM" id="SSF52518">
    <property type="entry name" value="Thiamin diphosphate-binding fold (THDP-binding)"/>
    <property type="match status" value="2"/>
</dbReference>
<evidence type="ECO:0000256" key="1">
    <source>
        <dbReference type="ARBA" id="ARBA00004974"/>
    </source>
</evidence>
<evidence type="ECO:0000313" key="17">
    <source>
        <dbReference type="Proteomes" id="UP000661607"/>
    </source>
</evidence>
<dbReference type="CDD" id="cd07035">
    <property type="entry name" value="TPP_PYR_POX_like"/>
    <property type="match status" value="1"/>
</dbReference>
<accession>A0ABR9KN90</accession>
<dbReference type="InterPro" id="IPR012001">
    <property type="entry name" value="Thiamin_PyroP_enz_TPP-bd_dom"/>
</dbReference>
<comment type="cofactor">
    <cofactor evidence="12">
        <name>Mg(2+)</name>
        <dbReference type="ChEBI" id="CHEBI:18420"/>
    </cofactor>
    <text evidence="12">Binds 1 Mg(2+) ion per subunit.</text>
</comment>
<comment type="similarity">
    <text evidence="3 12">Belongs to the TPP enzyme family.</text>
</comment>
<evidence type="ECO:0000256" key="9">
    <source>
        <dbReference type="ARBA" id="ARBA00023052"/>
    </source>
</evidence>
<evidence type="ECO:0000256" key="7">
    <source>
        <dbReference type="ARBA" id="ARBA00022723"/>
    </source>
</evidence>
<keyword evidence="6 12" id="KW-0808">Transferase</keyword>
<dbReference type="Pfam" id="PF02776">
    <property type="entry name" value="TPP_enzyme_N"/>
    <property type="match status" value="1"/>
</dbReference>